<evidence type="ECO:0000256" key="4">
    <source>
        <dbReference type="ARBA" id="ARBA00022723"/>
    </source>
</evidence>
<evidence type="ECO:0000256" key="1">
    <source>
        <dbReference type="ARBA" id="ARBA00001947"/>
    </source>
</evidence>
<dbReference type="Proteomes" id="UP000694568">
    <property type="component" value="Unplaced"/>
</dbReference>
<evidence type="ECO:0000256" key="5">
    <source>
        <dbReference type="ARBA" id="ARBA00022801"/>
    </source>
</evidence>
<dbReference type="PANTHER" id="PTHR11359:SF2">
    <property type="entry name" value="AMP DEAMINASE 3"/>
    <property type="match status" value="1"/>
</dbReference>
<dbReference type="GeneTree" id="ENSGT00950000183011"/>
<evidence type="ECO:0000256" key="9">
    <source>
        <dbReference type="PIRNR" id="PIRNR001251"/>
    </source>
</evidence>
<name>A0A8D0CQQ2_SANLU</name>
<keyword evidence="11" id="KW-1185">Reference proteome</keyword>
<evidence type="ECO:0000313" key="10">
    <source>
        <dbReference type="Ensembl" id="ENSSLUP00000004497.1"/>
    </source>
</evidence>
<dbReference type="InterPro" id="IPR006650">
    <property type="entry name" value="A/AMP_deam_AS"/>
</dbReference>
<comment type="function">
    <text evidence="8">AMP deaminase plays a critical role in energy metabolism. Catalyzes the deamination of AMP to IMP and plays an important role in the purine nucleotide cycle.</text>
</comment>
<protein>
    <recommendedName>
        <fullName evidence="9">AMP deaminase</fullName>
        <ecNumber evidence="9">3.5.4.6</ecNumber>
    </recommendedName>
</protein>
<reference evidence="10" key="1">
    <citation type="submission" date="2025-08" db="UniProtKB">
        <authorList>
            <consortium name="Ensembl"/>
        </authorList>
    </citation>
    <scope>IDENTIFICATION</scope>
</reference>
<keyword evidence="4 9" id="KW-0479">Metal-binding</keyword>
<keyword evidence="6" id="KW-0862">Zinc</keyword>
<dbReference type="EC" id="3.5.4.6" evidence="9"/>
<dbReference type="UniPathway" id="UPA00591">
    <property type="reaction ID" value="UER00663"/>
</dbReference>
<sequence>MPRQFPKVTLSEAEKETQLLAEKVYASALKEEDNKDALSMFNVPEDCPIGLQQAKEHELLKELTTLDGWIYVSYPFPIQITVEDYEQAAKSLFKALLIREKYSKLAYHRFCRTTAQFLRSAENVKWSEEDEVLPGMKCTHVMVIDTLTDVCSGSYDSNRTMLWPPDMCPCPTKGEDPYSMENIPENLNYELKMKDGIVYVYDNAQALRENQPNDLPYPDLETFAIDLSHVLAMIADGPTKTYCHRRLNFLSSKFYLHDMLNEMAELKELKSVPHRDFYNVRKVDTHIHAAACMSQKHLLTFIQETYKTGAERVVLEKAGQKMTLQQVFHSLNKDPYDLTVDSLDVHAGRHTFHRFDKFNSKYNPVGASELREIFLKTDNLINGEYFARIIKEVAHDLEESKYQHAEPRLSIYGRSPEEWDSLAKWFIHHKVHSPNMRWIIQVPRIYDIFKAKKLVPNFAKMLENVFLPLFEATVNPQTHKQLHVFLKYVSGFDSVDDESKHSDHMFSFRSPKPEQWTADDNPPYSYYIFHMYANIMVLNNLRKERGLSTFQFRPHCGEAGSITHLVSAFLTSDNISHGLNLKKSPVLQYLYYLAQVPIAMSPLSNNSLFLEYSKNPLREFLHKGLCVSLSTDDPMQFHYTKEPLMEEYAIAAQLWKLSTCDVCEIARNSVLQSGLSHQVEKRHFLGENYLKDGPEGNDIRRTNVAQIRMAYRHETLCNELSFIVDAVKSEAMNSHLF</sequence>
<evidence type="ECO:0000256" key="2">
    <source>
        <dbReference type="ARBA" id="ARBA00004955"/>
    </source>
</evidence>
<dbReference type="PIRSF" id="PIRSF001251">
    <property type="entry name" value="AMP_deaminase_met"/>
    <property type="match status" value="1"/>
</dbReference>
<organism evidence="10 11">
    <name type="scientific">Sander lucioperca</name>
    <name type="common">Pike-perch</name>
    <name type="synonym">Perca lucioperca</name>
    <dbReference type="NCBI Taxonomy" id="283035"/>
    <lineage>
        <taxon>Eukaryota</taxon>
        <taxon>Metazoa</taxon>
        <taxon>Chordata</taxon>
        <taxon>Craniata</taxon>
        <taxon>Vertebrata</taxon>
        <taxon>Euteleostomi</taxon>
        <taxon>Actinopterygii</taxon>
        <taxon>Neopterygii</taxon>
        <taxon>Teleostei</taxon>
        <taxon>Neoteleostei</taxon>
        <taxon>Acanthomorphata</taxon>
        <taxon>Eupercaria</taxon>
        <taxon>Perciformes</taxon>
        <taxon>Percoidei</taxon>
        <taxon>Percidae</taxon>
        <taxon>Luciopercinae</taxon>
        <taxon>Sander</taxon>
    </lineage>
</organism>
<dbReference type="NCBIfam" id="TIGR01429">
    <property type="entry name" value="AMP_deaminase"/>
    <property type="match status" value="1"/>
</dbReference>
<evidence type="ECO:0000256" key="3">
    <source>
        <dbReference type="ARBA" id="ARBA00006676"/>
    </source>
</evidence>
<dbReference type="Ensembl" id="ENSSLUT00000004629.1">
    <property type="protein sequence ID" value="ENSSLUP00000004497.1"/>
    <property type="gene ID" value="ENSSLUG00000001727.1"/>
</dbReference>
<reference evidence="10" key="2">
    <citation type="submission" date="2025-09" db="UniProtKB">
        <authorList>
            <consortium name="Ensembl"/>
        </authorList>
    </citation>
    <scope>IDENTIFICATION</scope>
</reference>
<dbReference type="GO" id="GO:0032264">
    <property type="term" value="P:IMP salvage"/>
    <property type="evidence" value="ECO:0007669"/>
    <property type="project" value="UniProtKB-UniPathway"/>
</dbReference>
<dbReference type="PANTHER" id="PTHR11359">
    <property type="entry name" value="AMP DEAMINASE"/>
    <property type="match status" value="1"/>
</dbReference>
<dbReference type="GO" id="GO:0003876">
    <property type="term" value="F:AMP deaminase activity"/>
    <property type="evidence" value="ECO:0007669"/>
    <property type="project" value="UniProtKB-EC"/>
</dbReference>
<dbReference type="Gene3D" id="4.10.800.20">
    <property type="match status" value="1"/>
</dbReference>
<dbReference type="Gene3D" id="3.20.20.140">
    <property type="entry name" value="Metal-dependent hydrolases"/>
    <property type="match status" value="1"/>
</dbReference>
<dbReference type="Pfam" id="PF19326">
    <property type="entry name" value="AMP_deaminase"/>
    <property type="match status" value="1"/>
</dbReference>
<evidence type="ECO:0000256" key="8">
    <source>
        <dbReference type="ARBA" id="ARBA00054146"/>
    </source>
</evidence>
<evidence type="ECO:0000256" key="7">
    <source>
        <dbReference type="ARBA" id="ARBA00023080"/>
    </source>
</evidence>
<dbReference type="SUPFAM" id="SSF51556">
    <property type="entry name" value="Metallo-dependent hydrolases"/>
    <property type="match status" value="1"/>
</dbReference>
<dbReference type="AlphaFoldDB" id="A0A8D0CQQ2"/>
<keyword evidence="7" id="KW-0546">Nucleotide metabolism</keyword>
<comment type="cofactor">
    <cofactor evidence="1 9">
        <name>Zn(2+)</name>
        <dbReference type="ChEBI" id="CHEBI:29105"/>
    </cofactor>
</comment>
<dbReference type="GO" id="GO:0046033">
    <property type="term" value="P:AMP metabolic process"/>
    <property type="evidence" value="ECO:0007669"/>
    <property type="project" value="TreeGrafter"/>
</dbReference>
<keyword evidence="5 9" id="KW-0378">Hydrolase</keyword>
<dbReference type="InterPro" id="IPR032466">
    <property type="entry name" value="Metal_Hydrolase"/>
</dbReference>
<dbReference type="PROSITE" id="PS00485">
    <property type="entry name" value="A_DEAMINASE"/>
    <property type="match status" value="1"/>
</dbReference>
<dbReference type="GO" id="GO:0046872">
    <property type="term" value="F:metal ion binding"/>
    <property type="evidence" value="ECO:0007669"/>
    <property type="project" value="UniProtKB-KW"/>
</dbReference>
<comment type="similarity">
    <text evidence="3 9">Belongs to the metallo-dependent hydrolases superfamily. Adenosine and AMP deaminases family.</text>
</comment>
<accession>A0A8D0CQQ2</accession>
<dbReference type="FunFam" id="3.20.20.140:FF:000035">
    <property type="entry name" value="Probable amp deaminase"/>
    <property type="match status" value="1"/>
</dbReference>
<dbReference type="GO" id="GO:0005829">
    <property type="term" value="C:cytosol"/>
    <property type="evidence" value="ECO:0007669"/>
    <property type="project" value="TreeGrafter"/>
</dbReference>
<evidence type="ECO:0000313" key="11">
    <source>
        <dbReference type="Proteomes" id="UP000694568"/>
    </source>
</evidence>
<dbReference type="CDD" id="cd01319">
    <property type="entry name" value="AMPD"/>
    <property type="match status" value="1"/>
</dbReference>
<dbReference type="InterPro" id="IPR006329">
    <property type="entry name" value="AMPD"/>
</dbReference>
<proteinExistence type="inferred from homology"/>
<evidence type="ECO:0000256" key="6">
    <source>
        <dbReference type="ARBA" id="ARBA00022833"/>
    </source>
</evidence>
<comment type="catalytic activity">
    <reaction evidence="9">
        <text>AMP + H2O + H(+) = IMP + NH4(+)</text>
        <dbReference type="Rhea" id="RHEA:14777"/>
        <dbReference type="ChEBI" id="CHEBI:15377"/>
        <dbReference type="ChEBI" id="CHEBI:15378"/>
        <dbReference type="ChEBI" id="CHEBI:28938"/>
        <dbReference type="ChEBI" id="CHEBI:58053"/>
        <dbReference type="ChEBI" id="CHEBI:456215"/>
        <dbReference type="EC" id="3.5.4.6"/>
    </reaction>
</comment>
<dbReference type="FunFam" id="4.10.800.20:FF:000001">
    <property type="entry name" value="AMP deaminase"/>
    <property type="match status" value="1"/>
</dbReference>
<gene>
    <name evidence="10" type="primary">ampd3a</name>
</gene>
<comment type="pathway">
    <text evidence="2">Purine metabolism; IMP biosynthesis via salvage pathway; IMP from AMP: step 1/1.</text>
</comment>
<dbReference type="GO" id="GO:0097009">
    <property type="term" value="P:energy homeostasis"/>
    <property type="evidence" value="ECO:0007669"/>
    <property type="project" value="UniProtKB-ARBA"/>
</dbReference>